<gene>
    <name evidence="4" type="ORF">MACJ_002340</name>
</gene>
<dbReference type="InterPro" id="IPR007480">
    <property type="entry name" value="DUF529"/>
</dbReference>
<dbReference type="OrthoDB" id="361823at2759"/>
<accession>A0A976M5Z5</accession>
<evidence type="ECO:0000256" key="1">
    <source>
        <dbReference type="SAM" id="MobiDB-lite"/>
    </source>
</evidence>
<evidence type="ECO:0000313" key="4">
    <source>
        <dbReference type="EMBL" id="UKJ89094.2"/>
    </source>
</evidence>
<keyword evidence="2" id="KW-0472">Membrane</keyword>
<proteinExistence type="predicted"/>
<feature type="compositionally biased region" description="Polar residues" evidence="1">
    <location>
        <begin position="422"/>
        <end position="433"/>
    </location>
</feature>
<evidence type="ECO:0000313" key="5">
    <source>
        <dbReference type="Proteomes" id="UP000244803"/>
    </source>
</evidence>
<protein>
    <submittedName>
        <fullName evidence="4">Uncharacterized protein</fullName>
    </submittedName>
</protein>
<keyword evidence="2" id="KW-0812">Transmembrane</keyword>
<organism evidence="4 5">
    <name type="scientific">Theileria orientalis</name>
    <dbReference type="NCBI Taxonomy" id="68886"/>
    <lineage>
        <taxon>Eukaryota</taxon>
        <taxon>Sar</taxon>
        <taxon>Alveolata</taxon>
        <taxon>Apicomplexa</taxon>
        <taxon>Aconoidasida</taxon>
        <taxon>Piroplasmida</taxon>
        <taxon>Theileriidae</taxon>
        <taxon>Theileria</taxon>
    </lineage>
</organism>
<feature type="transmembrane region" description="Helical" evidence="2">
    <location>
        <begin position="746"/>
        <end position="770"/>
    </location>
</feature>
<dbReference type="EMBL" id="CP056066">
    <property type="protein sequence ID" value="UKJ89094.2"/>
    <property type="molecule type" value="Genomic_DNA"/>
</dbReference>
<sequence>MRIPIVLFTNLIWLIGISKSRSTPAKIAWNQAKNGDNVDHYITIDISSTPPVDNYYFLNCQINGVNSVIFFPNSQKKVQQVSNGTILLWNKEQNEEFIIGFISKQPGSQDHLIHLMINTQTEIMKLYYNYVNGEYSSINIFTYLDMFSALKPTGDRTQFTLDLSKDDIPEILDKGAILGRNRASLMIPKAAYKANKVIYGPLNVYDGSAIQTEIPIAIIYRIQGASYLDLMLVKEGQNIGYIHSYQFISEGDTRLVSSSGPVPIFDIFVARVNAKDINKPAVHPRVREIRRESSNENDIMEVNLDITNIDRSVIRADEYKVLNIKTIKYSPVGVIITSVSYGKKELWRSNEDEIRCTNVITHSVSNIMQSIEIAILDNTGMLSAKIIPLQTITEESETGKTGNGPNLVVKDGKWEFEEPSDFENNGVRQNTYIGTPPNSPARMAPNSSDEYIPPEDYEFASLISKAPDSIYVDDSKSTPPNSPARSILNTPEVTPPPSPMASPRSSLYPGKYTVNGYQDGGIYYNIYSDYSYDDTTIGYPYDIDEYSNYSENYSEDAESVDDIELVDDRMFDMDYVDAMHQQDFYDDEYGKKYYYSHYKQSISNVDDNLTLDVSSEESISKLYIIDGRKYAPFIFLMPHLNQKIHAVVDGSQMIWDGTELGQLLKYVTLYVVKEEVRGMYLMITHDYAIVNKYYFKKGDKWIEITFEEYMKKTNYKTKEDKDQKKPDQKDGNKEDKSNERELHVSIMFPVIIGSLFLIVSVCSLLFILFFC</sequence>
<feature type="region of interest" description="Disordered" evidence="1">
    <location>
        <begin position="473"/>
        <end position="505"/>
    </location>
</feature>
<feature type="compositionally biased region" description="Polar residues" evidence="1">
    <location>
        <begin position="477"/>
        <end position="492"/>
    </location>
</feature>
<feature type="chain" id="PRO_5037930333" evidence="3">
    <location>
        <begin position="23"/>
        <end position="771"/>
    </location>
</feature>
<feature type="region of interest" description="Disordered" evidence="1">
    <location>
        <begin position="717"/>
        <end position="736"/>
    </location>
</feature>
<evidence type="ECO:0000256" key="2">
    <source>
        <dbReference type="SAM" id="Phobius"/>
    </source>
</evidence>
<dbReference type="Pfam" id="PF04385">
    <property type="entry name" value="FAINT"/>
    <property type="match status" value="1"/>
</dbReference>
<reference evidence="4" key="1">
    <citation type="submission" date="2022-07" db="EMBL/GenBank/DDBJ databases">
        <title>Evaluation of T. orientalis genome assembly methods using nanopore sequencing and analysis of variation between genomes.</title>
        <authorList>
            <person name="Yam J."/>
            <person name="Micallef M.L."/>
            <person name="Liu M."/>
            <person name="Djordjevic S.P."/>
            <person name="Bogema D.R."/>
            <person name="Jenkins C."/>
        </authorList>
    </citation>
    <scope>NUCLEOTIDE SEQUENCE</scope>
    <source>
        <strain evidence="4">Fish Creek</strain>
    </source>
</reference>
<feature type="region of interest" description="Disordered" evidence="1">
    <location>
        <begin position="418"/>
        <end position="447"/>
    </location>
</feature>
<dbReference type="AlphaFoldDB" id="A0A976M5Z5"/>
<feature type="signal peptide" evidence="3">
    <location>
        <begin position="1"/>
        <end position="22"/>
    </location>
</feature>
<dbReference type="Proteomes" id="UP000244803">
    <property type="component" value="Chromosome 3"/>
</dbReference>
<evidence type="ECO:0000256" key="3">
    <source>
        <dbReference type="SAM" id="SignalP"/>
    </source>
</evidence>
<keyword evidence="2" id="KW-1133">Transmembrane helix</keyword>
<keyword evidence="3" id="KW-0732">Signal</keyword>
<name>A0A976M5Z5_THEOR</name>